<evidence type="ECO:0000313" key="5">
    <source>
        <dbReference type="Proteomes" id="UP000799537"/>
    </source>
</evidence>
<sequence length="602" mass="64601">MFSSKSSKPRKQSDLACIFVHAGAGFHSKDNESYHLQACNDACKVAMAVMRAGGSAVDVVEVAIKALEDREITNAGYGSNLSFDGVVECDAIIVDPYGRSGAAGAVSQIKNPISLARLLLDHTTQSLSLKRVPPNLLVGQGATKFARDHGMVMCPHETLVSPFAKHRWQKWRADLAKAERHRHREETKRFGTSPAASEKDLTEYYDQSREYENVRKTHEKAMDASMYNDAQPISPPPSDNFQPDSDSTPGQQSSSSWSLADDDPKDTTPNHPDEYIDPEGPPGSDLENMSRNPFANSTQKLAPSSPFTRVSSQGNIDGGQQLVDVSFEDDPDADGLELHAATHSQSVGSDSDDTAIATIPAPPHQPATSPSTASQSFQDLPTDVQQKTPASPIRQQSINVDGAPTKDAEDREVDLITDTVGAIAIDMFGNIACGASSGGIGMKHRGRIGPAALVGVGATVIPVDPQDEDRTTVATVTSGTGEHMSTTMAASVCSDRVFNNVRKVSGVGVKECMEEEAVRGFIQKDFMGHPSVKHSDSTGAIGMLTVKKTKDGAWLYFGHNTNSFALASMHSDEVRPVCTMSRSNSNGSIAQGGRGIRYRKKR</sequence>
<feature type="compositionally biased region" description="Polar residues" evidence="3">
    <location>
        <begin position="366"/>
        <end position="399"/>
    </location>
</feature>
<feature type="compositionally biased region" description="Polar residues" evidence="3">
    <location>
        <begin position="580"/>
        <end position="589"/>
    </location>
</feature>
<evidence type="ECO:0000256" key="1">
    <source>
        <dbReference type="PIRSR" id="PIRSR600246-1"/>
    </source>
</evidence>
<feature type="site" description="Cleavage; by autolysis" evidence="2">
    <location>
        <begin position="418"/>
        <end position="419"/>
    </location>
</feature>
<dbReference type="OrthoDB" id="77601at2759"/>
<accession>A0A6A6CIQ5</accession>
<feature type="region of interest" description="Disordered" evidence="3">
    <location>
        <begin position="179"/>
        <end position="211"/>
    </location>
</feature>
<organism evidence="4 5">
    <name type="scientific">Zasmidium cellare ATCC 36951</name>
    <dbReference type="NCBI Taxonomy" id="1080233"/>
    <lineage>
        <taxon>Eukaryota</taxon>
        <taxon>Fungi</taxon>
        <taxon>Dikarya</taxon>
        <taxon>Ascomycota</taxon>
        <taxon>Pezizomycotina</taxon>
        <taxon>Dothideomycetes</taxon>
        <taxon>Dothideomycetidae</taxon>
        <taxon>Mycosphaerellales</taxon>
        <taxon>Mycosphaerellaceae</taxon>
        <taxon>Zasmidium</taxon>
    </lineage>
</organism>
<protein>
    <recommendedName>
        <fullName evidence="6">N-terminal nucleophile aminohydrolase</fullName>
    </recommendedName>
</protein>
<dbReference type="GeneID" id="54560219"/>
<dbReference type="AlphaFoldDB" id="A0A6A6CIQ5"/>
<dbReference type="InterPro" id="IPR037464">
    <property type="entry name" value="Taspase1"/>
</dbReference>
<evidence type="ECO:0000313" key="4">
    <source>
        <dbReference type="EMBL" id="KAF2166068.1"/>
    </source>
</evidence>
<evidence type="ECO:0000256" key="3">
    <source>
        <dbReference type="SAM" id="MobiDB-lite"/>
    </source>
</evidence>
<feature type="compositionally biased region" description="Low complexity" evidence="3">
    <location>
        <begin position="242"/>
        <end position="259"/>
    </location>
</feature>
<evidence type="ECO:0000256" key="2">
    <source>
        <dbReference type="PIRSR" id="PIRSR600246-3"/>
    </source>
</evidence>
<evidence type="ECO:0008006" key="6">
    <source>
        <dbReference type="Google" id="ProtNLM"/>
    </source>
</evidence>
<feature type="region of interest" description="Disordered" evidence="3">
    <location>
        <begin position="227"/>
        <end position="318"/>
    </location>
</feature>
<feature type="region of interest" description="Disordered" evidence="3">
    <location>
        <begin position="578"/>
        <end position="602"/>
    </location>
</feature>
<dbReference type="InterPro" id="IPR029055">
    <property type="entry name" value="Ntn_hydrolases_N"/>
</dbReference>
<dbReference type="PANTHER" id="PTHR10188">
    <property type="entry name" value="L-ASPARAGINASE"/>
    <property type="match status" value="1"/>
</dbReference>
<keyword evidence="5" id="KW-1185">Reference proteome</keyword>
<dbReference type="Pfam" id="PF01112">
    <property type="entry name" value="Asparaginase_2"/>
    <property type="match status" value="2"/>
</dbReference>
<feature type="compositionally biased region" description="Basic and acidic residues" evidence="3">
    <location>
        <begin position="265"/>
        <end position="274"/>
    </location>
</feature>
<dbReference type="GO" id="GO:0005737">
    <property type="term" value="C:cytoplasm"/>
    <property type="evidence" value="ECO:0007669"/>
    <property type="project" value="TreeGrafter"/>
</dbReference>
<proteinExistence type="predicted"/>
<gene>
    <name evidence="4" type="ORF">M409DRAFT_23796</name>
</gene>
<dbReference type="CDD" id="cd04514">
    <property type="entry name" value="Taspase1_like"/>
    <property type="match status" value="2"/>
</dbReference>
<dbReference type="EMBL" id="ML993598">
    <property type="protein sequence ID" value="KAF2166068.1"/>
    <property type="molecule type" value="Genomic_DNA"/>
</dbReference>
<dbReference type="Gene3D" id="3.60.20.30">
    <property type="entry name" value="(Glycosyl)asparaginase"/>
    <property type="match status" value="1"/>
</dbReference>
<dbReference type="RefSeq" id="XP_033666957.1">
    <property type="nucleotide sequence ID" value="XM_033806947.1"/>
</dbReference>
<feature type="compositionally biased region" description="Basic and acidic residues" evidence="3">
    <location>
        <begin position="179"/>
        <end position="189"/>
    </location>
</feature>
<feature type="compositionally biased region" description="Basic and acidic residues" evidence="3">
    <location>
        <begin position="197"/>
        <end position="211"/>
    </location>
</feature>
<name>A0A6A6CIQ5_ZASCE</name>
<dbReference type="PANTHER" id="PTHR10188:SF8">
    <property type="entry name" value="THREONINE ASPARTASE 1"/>
    <property type="match status" value="1"/>
</dbReference>
<dbReference type="Proteomes" id="UP000799537">
    <property type="component" value="Unassembled WGS sequence"/>
</dbReference>
<dbReference type="SUPFAM" id="SSF56235">
    <property type="entry name" value="N-terminal nucleophile aminohydrolases (Ntn hydrolases)"/>
    <property type="match status" value="1"/>
</dbReference>
<feature type="region of interest" description="Disordered" evidence="3">
    <location>
        <begin position="343"/>
        <end position="406"/>
    </location>
</feature>
<dbReference type="GO" id="GO:0051604">
    <property type="term" value="P:protein maturation"/>
    <property type="evidence" value="ECO:0007669"/>
    <property type="project" value="TreeGrafter"/>
</dbReference>
<feature type="active site" description="Nucleophile" evidence="1">
    <location>
        <position position="419"/>
    </location>
</feature>
<dbReference type="FunFam" id="3.60.20.30:FF:000007">
    <property type="entry name" value="Similar to threonine aspartase"/>
    <property type="match status" value="1"/>
</dbReference>
<feature type="compositionally biased region" description="Polar residues" evidence="3">
    <location>
        <begin position="287"/>
        <end position="315"/>
    </location>
</feature>
<dbReference type="GO" id="GO:0004298">
    <property type="term" value="F:threonine-type endopeptidase activity"/>
    <property type="evidence" value="ECO:0007669"/>
    <property type="project" value="InterPro"/>
</dbReference>
<reference evidence="4" key="1">
    <citation type="journal article" date="2020" name="Stud. Mycol.">
        <title>101 Dothideomycetes genomes: a test case for predicting lifestyles and emergence of pathogens.</title>
        <authorList>
            <person name="Haridas S."/>
            <person name="Albert R."/>
            <person name="Binder M."/>
            <person name="Bloem J."/>
            <person name="Labutti K."/>
            <person name="Salamov A."/>
            <person name="Andreopoulos B."/>
            <person name="Baker S."/>
            <person name="Barry K."/>
            <person name="Bills G."/>
            <person name="Bluhm B."/>
            <person name="Cannon C."/>
            <person name="Castanera R."/>
            <person name="Culley D."/>
            <person name="Daum C."/>
            <person name="Ezra D."/>
            <person name="Gonzalez J."/>
            <person name="Henrissat B."/>
            <person name="Kuo A."/>
            <person name="Liang C."/>
            <person name="Lipzen A."/>
            <person name="Lutzoni F."/>
            <person name="Magnuson J."/>
            <person name="Mondo S."/>
            <person name="Nolan M."/>
            <person name="Ohm R."/>
            <person name="Pangilinan J."/>
            <person name="Park H.-J."/>
            <person name="Ramirez L."/>
            <person name="Alfaro M."/>
            <person name="Sun H."/>
            <person name="Tritt A."/>
            <person name="Yoshinaga Y."/>
            <person name="Zwiers L.-H."/>
            <person name="Turgeon B."/>
            <person name="Goodwin S."/>
            <person name="Spatafora J."/>
            <person name="Crous P."/>
            <person name="Grigoriev I."/>
        </authorList>
    </citation>
    <scope>NUCLEOTIDE SEQUENCE</scope>
    <source>
        <strain evidence="4">ATCC 36951</strain>
    </source>
</reference>
<dbReference type="InterPro" id="IPR000246">
    <property type="entry name" value="Peptidase_T2"/>
</dbReference>